<comment type="caution">
    <text evidence="3">The sequence shown here is derived from an EMBL/GenBank/DDBJ whole genome shotgun (WGS) entry which is preliminary data.</text>
</comment>
<keyword evidence="4" id="KW-1185">Reference proteome</keyword>
<keyword evidence="1" id="KW-0175">Coiled coil</keyword>
<dbReference type="Proteomes" id="UP001642484">
    <property type="component" value="Unassembled WGS sequence"/>
</dbReference>
<gene>
    <name evidence="3" type="ORF">CCMP2556_LOCUS30177</name>
</gene>
<accession>A0ABP0NEU1</accession>
<dbReference type="EMBL" id="CAXAMN010021607">
    <property type="protein sequence ID" value="CAK9061397.1"/>
    <property type="molecule type" value="Genomic_DNA"/>
</dbReference>
<protein>
    <submittedName>
        <fullName evidence="3">Uncharacterized protein</fullName>
    </submittedName>
</protein>
<evidence type="ECO:0000256" key="1">
    <source>
        <dbReference type="SAM" id="Coils"/>
    </source>
</evidence>
<organism evidence="3 4">
    <name type="scientific">Durusdinium trenchii</name>
    <dbReference type="NCBI Taxonomy" id="1381693"/>
    <lineage>
        <taxon>Eukaryota</taxon>
        <taxon>Sar</taxon>
        <taxon>Alveolata</taxon>
        <taxon>Dinophyceae</taxon>
        <taxon>Suessiales</taxon>
        <taxon>Symbiodiniaceae</taxon>
        <taxon>Durusdinium</taxon>
    </lineage>
</organism>
<proteinExistence type="predicted"/>
<feature type="coiled-coil region" evidence="1">
    <location>
        <begin position="154"/>
        <end position="251"/>
    </location>
</feature>
<reference evidence="3 4" key="1">
    <citation type="submission" date="2024-02" db="EMBL/GenBank/DDBJ databases">
        <authorList>
            <person name="Chen Y."/>
            <person name="Shah S."/>
            <person name="Dougan E. K."/>
            <person name="Thang M."/>
            <person name="Chan C."/>
        </authorList>
    </citation>
    <scope>NUCLEOTIDE SEQUENCE [LARGE SCALE GENOMIC DNA]</scope>
</reference>
<sequence>MVQACQGVARPTRKGQAPSNYLNGPAQQLNFSCFWQNSVHCALYVHLEALSSRTSVSSRGAPGTSPQRPMSVSGLDHKSIVAMSQLCTEDLDAKMREKSALSKQLADLKRAKLQYDTKLQKKKKEDDSVIVQTMDMEKKLQTLNNSNRVATAELSGLGAENERLRQDIDALRSHLQEATVAYETECEALEGLKQALQATRKELAAETKQRDVVQQDLRASRTAQTLMINRLDDIERRNKALKNCVASAMSR</sequence>
<feature type="coiled-coil region" evidence="1">
    <location>
        <begin position="91"/>
        <end position="125"/>
    </location>
</feature>
<evidence type="ECO:0000313" key="4">
    <source>
        <dbReference type="Proteomes" id="UP001642484"/>
    </source>
</evidence>
<name>A0ABP0NEU1_9DINO</name>
<evidence type="ECO:0000256" key="2">
    <source>
        <dbReference type="SAM" id="MobiDB-lite"/>
    </source>
</evidence>
<feature type="region of interest" description="Disordered" evidence="2">
    <location>
        <begin position="1"/>
        <end position="20"/>
    </location>
</feature>
<evidence type="ECO:0000313" key="3">
    <source>
        <dbReference type="EMBL" id="CAK9061397.1"/>
    </source>
</evidence>